<dbReference type="EMBL" id="MU274061">
    <property type="protein sequence ID" value="KAI0026986.1"/>
    <property type="molecule type" value="Genomic_DNA"/>
</dbReference>
<reference evidence="1" key="2">
    <citation type="journal article" date="2022" name="New Phytol.">
        <title>Evolutionary transition to the ectomycorrhizal habit in the genomes of a hyperdiverse lineage of mushroom-forming fungi.</title>
        <authorList>
            <person name="Looney B."/>
            <person name="Miyauchi S."/>
            <person name="Morin E."/>
            <person name="Drula E."/>
            <person name="Courty P.E."/>
            <person name="Kohler A."/>
            <person name="Kuo A."/>
            <person name="LaButti K."/>
            <person name="Pangilinan J."/>
            <person name="Lipzen A."/>
            <person name="Riley R."/>
            <person name="Andreopoulos W."/>
            <person name="He G."/>
            <person name="Johnson J."/>
            <person name="Nolan M."/>
            <person name="Tritt A."/>
            <person name="Barry K.W."/>
            <person name="Grigoriev I.V."/>
            <person name="Nagy L.G."/>
            <person name="Hibbett D."/>
            <person name="Henrissat B."/>
            <person name="Matheny P.B."/>
            <person name="Labbe J."/>
            <person name="Martin F.M."/>
        </authorList>
    </citation>
    <scope>NUCLEOTIDE SEQUENCE</scope>
    <source>
        <strain evidence="1">EC-137</strain>
    </source>
</reference>
<sequence length="195" mass="20425">MCRAGGQAACACATNCQCQGDIWGHGRGTSCLCGVFQPLCARGGKKREDQGMGECGNPASGSMCPAVDKRVRATMASARTLAGRLCSAASGPKRAAETVLVQGIRSGQQASAVPGADGKPGEGKDGKRGMSRRSTRVGDRRVQVWFRLGGPASQAARAHQLTAGWKDTKWRQIRSTRVDDAVICLSRPPVLPTSL</sequence>
<protein>
    <submittedName>
        <fullName evidence="1">Uncharacterized protein</fullName>
    </submittedName>
</protein>
<evidence type="ECO:0000313" key="2">
    <source>
        <dbReference type="Proteomes" id="UP000814128"/>
    </source>
</evidence>
<proteinExistence type="predicted"/>
<accession>A0ACB8Q5E1</accession>
<organism evidence="1 2">
    <name type="scientific">Vararia minispora EC-137</name>
    <dbReference type="NCBI Taxonomy" id="1314806"/>
    <lineage>
        <taxon>Eukaryota</taxon>
        <taxon>Fungi</taxon>
        <taxon>Dikarya</taxon>
        <taxon>Basidiomycota</taxon>
        <taxon>Agaricomycotina</taxon>
        <taxon>Agaricomycetes</taxon>
        <taxon>Russulales</taxon>
        <taxon>Lachnocladiaceae</taxon>
        <taxon>Vararia</taxon>
    </lineage>
</organism>
<gene>
    <name evidence="1" type="ORF">K488DRAFT_74910</name>
</gene>
<name>A0ACB8Q5E1_9AGAM</name>
<comment type="caution">
    <text evidence="1">The sequence shown here is derived from an EMBL/GenBank/DDBJ whole genome shotgun (WGS) entry which is preliminary data.</text>
</comment>
<dbReference type="Proteomes" id="UP000814128">
    <property type="component" value="Unassembled WGS sequence"/>
</dbReference>
<reference evidence="1" key="1">
    <citation type="submission" date="2021-02" db="EMBL/GenBank/DDBJ databases">
        <authorList>
            <consortium name="DOE Joint Genome Institute"/>
            <person name="Ahrendt S."/>
            <person name="Looney B.P."/>
            <person name="Miyauchi S."/>
            <person name="Morin E."/>
            <person name="Drula E."/>
            <person name="Courty P.E."/>
            <person name="Chicoki N."/>
            <person name="Fauchery L."/>
            <person name="Kohler A."/>
            <person name="Kuo A."/>
            <person name="Labutti K."/>
            <person name="Pangilinan J."/>
            <person name="Lipzen A."/>
            <person name="Riley R."/>
            <person name="Andreopoulos W."/>
            <person name="He G."/>
            <person name="Johnson J."/>
            <person name="Barry K.W."/>
            <person name="Grigoriev I.V."/>
            <person name="Nagy L."/>
            <person name="Hibbett D."/>
            <person name="Henrissat B."/>
            <person name="Matheny P.B."/>
            <person name="Labbe J."/>
            <person name="Martin F."/>
        </authorList>
    </citation>
    <scope>NUCLEOTIDE SEQUENCE</scope>
    <source>
        <strain evidence="1">EC-137</strain>
    </source>
</reference>
<evidence type="ECO:0000313" key="1">
    <source>
        <dbReference type="EMBL" id="KAI0026986.1"/>
    </source>
</evidence>
<keyword evidence="2" id="KW-1185">Reference proteome</keyword>